<feature type="compositionally biased region" description="Pro residues" evidence="1">
    <location>
        <begin position="159"/>
        <end position="169"/>
    </location>
</feature>
<feature type="region of interest" description="Disordered" evidence="1">
    <location>
        <begin position="105"/>
        <end position="371"/>
    </location>
</feature>
<feature type="compositionally biased region" description="Low complexity" evidence="1">
    <location>
        <begin position="224"/>
        <end position="239"/>
    </location>
</feature>
<evidence type="ECO:0000313" key="3">
    <source>
        <dbReference type="Proteomes" id="UP001281003"/>
    </source>
</evidence>
<feature type="compositionally biased region" description="Basic and acidic residues" evidence="1">
    <location>
        <begin position="362"/>
        <end position="371"/>
    </location>
</feature>
<dbReference type="AlphaFoldDB" id="A0AAE0PCJ8"/>
<feature type="compositionally biased region" description="Polar residues" evidence="1">
    <location>
        <begin position="268"/>
        <end position="285"/>
    </location>
</feature>
<feature type="compositionally biased region" description="Acidic residues" evidence="1">
    <location>
        <begin position="1"/>
        <end position="12"/>
    </location>
</feature>
<name>A0AAE0PCJ8_SORBR</name>
<feature type="compositionally biased region" description="Polar residues" evidence="1">
    <location>
        <begin position="323"/>
        <end position="338"/>
    </location>
</feature>
<feature type="compositionally biased region" description="Low complexity" evidence="1">
    <location>
        <begin position="181"/>
        <end position="190"/>
    </location>
</feature>
<feature type="compositionally biased region" description="Low complexity" evidence="1">
    <location>
        <begin position="308"/>
        <end position="322"/>
    </location>
</feature>
<feature type="region of interest" description="Disordered" evidence="1">
    <location>
        <begin position="1"/>
        <end position="65"/>
    </location>
</feature>
<gene>
    <name evidence="2" type="ORF">B0T20DRAFT_416164</name>
</gene>
<reference evidence="2" key="1">
    <citation type="journal article" date="2023" name="Mol. Phylogenet. Evol.">
        <title>Genome-scale phylogeny and comparative genomics of the fungal order Sordariales.</title>
        <authorList>
            <person name="Hensen N."/>
            <person name="Bonometti L."/>
            <person name="Westerberg I."/>
            <person name="Brannstrom I.O."/>
            <person name="Guillou S."/>
            <person name="Cros-Aarteil S."/>
            <person name="Calhoun S."/>
            <person name="Haridas S."/>
            <person name="Kuo A."/>
            <person name="Mondo S."/>
            <person name="Pangilinan J."/>
            <person name="Riley R."/>
            <person name="LaButti K."/>
            <person name="Andreopoulos B."/>
            <person name="Lipzen A."/>
            <person name="Chen C."/>
            <person name="Yan M."/>
            <person name="Daum C."/>
            <person name="Ng V."/>
            <person name="Clum A."/>
            <person name="Steindorff A."/>
            <person name="Ohm R.A."/>
            <person name="Martin F."/>
            <person name="Silar P."/>
            <person name="Natvig D.O."/>
            <person name="Lalanne C."/>
            <person name="Gautier V."/>
            <person name="Ament-Velasquez S.L."/>
            <person name="Kruys A."/>
            <person name="Hutchinson M.I."/>
            <person name="Powell A.J."/>
            <person name="Barry K."/>
            <person name="Miller A.N."/>
            <person name="Grigoriev I.V."/>
            <person name="Debuchy R."/>
            <person name="Gladieux P."/>
            <person name="Hiltunen Thoren M."/>
            <person name="Johannesson H."/>
        </authorList>
    </citation>
    <scope>NUCLEOTIDE SEQUENCE</scope>
    <source>
        <strain evidence="2">FGSC 1904</strain>
    </source>
</reference>
<protein>
    <submittedName>
        <fullName evidence="2">Uncharacterized protein</fullName>
    </submittedName>
</protein>
<keyword evidence="3" id="KW-1185">Reference proteome</keyword>
<evidence type="ECO:0000256" key="1">
    <source>
        <dbReference type="SAM" id="MobiDB-lite"/>
    </source>
</evidence>
<accession>A0AAE0PCJ8</accession>
<dbReference type="Proteomes" id="UP001281003">
    <property type="component" value="Unassembled WGS sequence"/>
</dbReference>
<sequence length="371" mass="38313">MKISDTYEDESVYNDGENGGPPPSSRGGSLMEGRTALSPPPPAIPPRARSRSRPAPGEPAAAAAPDFPFAGENLVASVPVPVPPAPPPAASALLSPFPPRPKSVRLGVGTGPVKRQSSADGLDGVGCAVSYDYLPVPSVPPPPAPTRSPPSVRSAVGIPPAPKWAPPTIPGYGDDAKPLRSNPSSDSGLSSGSGSGAGKDKPQRKSARNTRLSIFPGPSPSPTPSTQGWSSSPLSSPAASTPPIPGRHRRDQSGGTAETEERGRPAQKRQSTLTQVANGGQTQSPSPAPTLEAWLKRGMSSTRVPVRTSTGTQMGTGIGTTTLPRSASTSNLRRQSYTARLREQVREQHLLDVSADDGTGGRGEDWPIRQS</sequence>
<proteinExistence type="predicted"/>
<organism evidence="2 3">
    <name type="scientific">Sordaria brevicollis</name>
    <dbReference type="NCBI Taxonomy" id="83679"/>
    <lineage>
        <taxon>Eukaryota</taxon>
        <taxon>Fungi</taxon>
        <taxon>Dikarya</taxon>
        <taxon>Ascomycota</taxon>
        <taxon>Pezizomycotina</taxon>
        <taxon>Sordariomycetes</taxon>
        <taxon>Sordariomycetidae</taxon>
        <taxon>Sordariales</taxon>
        <taxon>Sordariaceae</taxon>
        <taxon>Sordaria</taxon>
    </lineage>
</organism>
<feature type="compositionally biased region" description="Basic and acidic residues" evidence="1">
    <location>
        <begin position="340"/>
        <end position="350"/>
    </location>
</feature>
<dbReference type="EMBL" id="JAUTDP010000008">
    <property type="protein sequence ID" value="KAK3397413.1"/>
    <property type="molecule type" value="Genomic_DNA"/>
</dbReference>
<evidence type="ECO:0000313" key="2">
    <source>
        <dbReference type="EMBL" id="KAK3397413.1"/>
    </source>
</evidence>
<feature type="compositionally biased region" description="Low complexity" evidence="1">
    <location>
        <begin position="53"/>
        <end position="65"/>
    </location>
</feature>
<feature type="compositionally biased region" description="Pro residues" evidence="1">
    <location>
        <begin position="137"/>
        <end position="148"/>
    </location>
</feature>
<comment type="caution">
    <text evidence="2">The sequence shown here is derived from an EMBL/GenBank/DDBJ whole genome shotgun (WGS) entry which is preliminary data.</text>
</comment>
<feature type="compositionally biased region" description="Low complexity" evidence="1">
    <location>
        <begin position="149"/>
        <end position="158"/>
    </location>
</feature>
<reference evidence="2" key="2">
    <citation type="submission" date="2023-07" db="EMBL/GenBank/DDBJ databases">
        <authorList>
            <consortium name="Lawrence Berkeley National Laboratory"/>
            <person name="Haridas S."/>
            <person name="Hensen N."/>
            <person name="Bonometti L."/>
            <person name="Westerberg I."/>
            <person name="Brannstrom I.O."/>
            <person name="Guillou S."/>
            <person name="Cros-Aarteil S."/>
            <person name="Calhoun S."/>
            <person name="Kuo A."/>
            <person name="Mondo S."/>
            <person name="Pangilinan J."/>
            <person name="Riley R."/>
            <person name="LaButti K."/>
            <person name="Andreopoulos B."/>
            <person name="Lipzen A."/>
            <person name="Chen C."/>
            <person name="Yanf M."/>
            <person name="Daum C."/>
            <person name="Ng V."/>
            <person name="Clum A."/>
            <person name="Steindorff A."/>
            <person name="Ohm R."/>
            <person name="Martin F."/>
            <person name="Silar P."/>
            <person name="Natvig D."/>
            <person name="Lalanne C."/>
            <person name="Gautier V."/>
            <person name="Ament-velasquez S.L."/>
            <person name="Kruys A."/>
            <person name="Hutchinson M.I."/>
            <person name="Powell A.J."/>
            <person name="Barry K."/>
            <person name="Miller A.N."/>
            <person name="Grigoriev I.V."/>
            <person name="Debuchy R."/>
            <person name="Gladieux P."/>
            <person name="Thoren M.H."/>
            <person name="Johannesson H."/>
        </authorList>
    </citation>
    <scope>NUCLEOTIDE SEQUENCE</scope>
    <source>
        <strain evidence="2">FGSC 1904</strain>
    </source>
</reference>